<dbReference type="RefSeq" id="WP_386102389.1">
    <property type="nucleotide sequence ID" value="NZ_JBHSAT010000023.1"/>
</dbReference>
<dbReference type="InterPro" id="IPR027385">
    <property type="entry name" value="Beta-barrel_OMP"/>
</dbReference>
<protein>
    <submittedName>
        <fullName evidence="4">Outer membrane protein</fullName>
    </submittedName>
</protein>
<dbReference type="SUPFAM" id="SSF56925">
    <property type="entry name" value="OMPA-like"/>
    <property type="match status" value="1"/>
</dbReference>
<sequence length="245" mass="27145">MKFKVLLIGLLLFAMPITQAQEFGFGIRGGLNTYSIGDINSRGGSISSGQPDELFSPVKDMGFQAGAYFVAQFGKLYVRPELNYVSSKNHYDFPQQQANWTTSKIDLPILVGYDIVGPVSVYAGPGFNFFGDTEIDGVQQTSFTTGTPGPDLEKTTFNVNVGVTFKFKYIGIDLRYEMGQGETAEELEDFVRSSYGVNLADLRPYKPNVLSLSIFVDLFRTDTGNIGNFFTGLFKSDKCYCPYNK</sequence>
<dbReference type="EMBL" id="JBHSAT010000023">
    <property type="protein sequence ID" value="MFC3878298.1"/>
    <property type="molecule type" value="Genomic_DNA"/>
</dbReference>
<dbReference type="InterPro" id="IPR011250">
    <property type="entry name" value="OMP/PagP_B-barrel"/>
</dbReference>
<reference evidence="5" key="1">
    <citation type="journal article" date="2019" name="Int. J. Syst. Evol. Microbiol.">
        <title>The Global Catalogue of Microorganisms (GCM) 10K type strain sequencing project: providing services to taxonomists for standard genome sequencing and annotation.</title>
        <authorList>
            <consortium name="The Broad Institute Genomics Platform"/>
            <consortium name="The Broad Institute Genome Sequencing Center for Infectious Disease"/>
            <person name="Wu L."/>
            <person name="Ma J."/>
        </authorList>
    </citation>
    <scope>NUCLEOTIDE SEQUENCE [LARGE SCALE GENOMIC DNA]</scope>
    <source>
        <strain evidence="5">CECT 8979</strain>
    </source>
</reference>
<organism evidence="4 5">
    <name type="scientific">Winogradskyella maritima</name>
    <dbReference type="NCBI Taxonomy" id="1517766"/>
    <lineage>
        <taxon>Bacteria</taxon>
        <taxon>Pseudomonadati</taxon>
        <taxon>Bacteroidota</taxon>
        <taxon>Flavobacteriia</taxon>
        <taxon>Flavobacteriales</taxon>
        <taxon>Flavobacteriaceae</taxon>
        <taxon>Winogradskyella</taxon>
    </lineage>
</organism>
<proteinExistence type="predicted"/>
<dbReference type="Pfam" id="PF13505">
    <property type="entry name" value="OMP_b-brl"/>
    <property type="match status" value="1"/>
</dbReference>
<gene>
    <name evidence="4" type="ORF">ACFOSX_13745</name>
</gene>
<comment type="caution">
    <text evidence="4">The sequence shown here is derived from an EMBL/GenBank/DDBJ whole genome shotgun (WGS) entry which is preliminary data.</text>
</comment>
<dbReference type="Proteomes" id="UP001595812">
    <property type="component" value="Unassembled WGS sequence"/>
</dbReference>
<feature type="signal peptide" evidence="2">
    <location>
        <begin position="1"/>
        <end position="20"/>
    </location>
</feature>
<feature type="domain" description="Outer membrane protein beta-barrel" evidence="3">
    <location>
        <begin position="6"/>
        <end position="182"/>
    </location>
</feature>
<evidence type="ECO:0000256" key="2">
    <source>
        <dbReference type="SAM" id="SignalP"/>
    </source>
</evidence>
<keyword evidence="1 2" id="KW-0732">Signal</keyword>
<evidence type="ECO:0000259" key="3">
    <source>
        <dbReference type="Pfam" id="PF13505"/>
    </source>
</evidence>
<keyword evidence="5" id="KW-1185">Reference proteome</keyword>
<evidence type="ECO:0000313" key="5">
    <source>
        <dbReference type="Proteomes" id="UP001595812"/>
    </source>
</evidence>
<accession>A0ABV8AK96</accession>
<feature type="chain" id="PRO_5047460272" evidence="2">
    <location>
        <begin position="21"/>
        <end position="245"/>
    </location>
</feature>
<evidence type="ECO:0000256" key="1">
    <source>
        <dbReference type="ARBA" id="ARBA00022729"/>
    </source>
</evidence>
<name>A0ABV8AK96_9FLAO</name>
<evidence type="ECO:0000313" key="4">
    <source>
        <dbReference type="EMBL" id="MFC3878298.1"/>
    </source>
</evidence>